<evidence type="ECO:0000256" key="4">
    <source>
        <dbReference type="ARBA" id="ARBA00012371"/>
    </source>
</evidence>
<keyword evidence="7 12" id="KW-0949">S-adenosyl-L-methionine</keyword>
<dbReference type="InterPro" id="IPR029063">
    <property type="entry name" value="SAM-dependent_MTases_sf"/>
</dbReference>
<dbReference type="GO" id="GO:0016853">
    <property type="term" value="F:isomerase activity"/>
    <property type="evidence" value="ECO:0007669"/>
    <property type="project" value="UniProtKB-KW"/>
</dbReference>
<dbReference type="GO" id="GO:0032259">
    <property type="term" value="P:methylation"/>
    <property type="evidence" value="ECO:0007669"/>
    <property type="project" value="UniProtKB-KW"/>
</dbReference>
<evidence type="ECO:0000256" key="5">
    <source>
        <dbReference type="ARBA" id="ARBA00022603"/>
    </source>
</evidence>
<evidence type="ECO:0000256" key="12">
    <source>
        <dbReference type="PROSITE-ProRule" id="PRU01015"/>
    </source>
</evidence>
<dbReference type="InterPro" id="IPR028614">
    <property type="entry name" value="GDP_fucose/colitose_synth"/>
</dbReference>
<dbReference type="SUPFAM" id="SSF53335">
    <property type="entry name" value="S-adenosyl-L-methionine-dependent methyltransferases"/>
    <property type="match status" value="1"/>
</dbReference>
<feature type="domain" description="NAD-dependent epimerase/dehydratase" evidence="13">
    <location>
        <begin position="543"/>
        <end position="791"/>
    </location>
</feature>
<evidence type="ECO:0000259" key="14">
    <source>
        <dbReference type="Pfam" id="PF22528"/>
    </source>
</evidence>
<keyword evidence="9" id="KW-0560">Oxidoreductase</keyword>
<feature type="domain" description="Protein arginine N-methyltransferase" evidence="14">
    <location>
        <begin position="202"/>
        <end position="312"/>
    </location>
</feature>
<comment type="function">
    <text evidence="1">Catalyzes the two-step NADP-dependent conversion of GDP-4-dehydro-6-deoxy-D-mannose to GDP-fucose, involving an epimerase and a reductase reaction.</text>
</comment>
<dbReference type="InterPro" id="IPR055135">
    <property type="entry name" value="PRMT_dom"/>
</dbReference>
<evidence type="ECO:0000313" key="16">
    <source>
        <dbReference type="Proteomes" id="UP000728032"/>
    </source>
</evidence>
<dbReference type="SUPFAM" id="SSF51735">
    <property type="entry name" value="NAD(P)-binding Rossmann-fold domains"/>
    <property type="match status" value="1"/>
</dbReference>
<dbReference type="GO" id="GO:0016274">
    <property type="term" value="F:protein-arginine N-methyltransferase activity"/>
    <property type="evidence" value="ECO:0007669"/>
    <property type="project" value="InterPro"/>
</dbReference>
<dbReference type="OrthoDB" id="412876at2759"/>
<dbReference type="PANTHER" id="PTHR43238:SF1">
    <property type="entry name" value="GDP-L-FUCOSE SYNTHASE"/>
    <property type="match status" value="1"/>
</dbReference>
<proteinExistence type="inferred from homology"/>
<comment type="similarity">
    <text evidence="3">Belongs to the NAD(P)-dependent epimerase/dehydratase family. Fucose synthase subfamily.</text>
</comment>
<dbReference type="Pfam" id="PF06325">
    <property type="entry name" value="PrmA"/>
    <property type="match status" value="1"/>
</dbReference>
<dbReference type="InterPro" id="IPR001509">
    <property type="entry name" value="Epimerase_deHydtase"/>
</dbReference>
<evidence type="ECO:0000256" key="3">
    <source>
        <dbReference type="ARBA" id="ARBA00005959"/>
    </source>
</evidence>
<dbReference type="AlphaFoldDB" id="A0A7R9LFB1"/>
<dbReference type="EC" id="1.1.1.271" evidence="4"/>
<dbReference type="EMBL" id="OC915219">
    <property type="protein sequence ID" value="CAD7639312.1"/>
    <property type="molecule type" value="Genomic_DNA"/>
</dbReference>
<dbReference type="FunFam" id="3.40.50.150:FF:000071">
    <property type="entry name" value="Protein arginine N-methyltransferase 7"/>
    <property type="match status" value="1"/>
</dbReference>
<dbReference type="Gene3D" id="2.70.160.11">
    <property type="entry name" value="Hnrnp arginine n-methyltransferase1"/>
    <property type="match status" value="2"/>
</dbReference>
<evidence type="ECO:0000256" key="1">
    <source>
        <dbReference type="ARBA" id="ARBA00002870"/>
    </source>
</evidence>
<keyword evidence="16" id="KW-1185">Reference proteome</keyword>
<organism evidence="15">
    <name type="scientific">Oppiella nova</name>
    <dbReference type="NCBI Taxonomy" id="334625"/>
    <lineage>
        <taxon>Eukaryota</taxon>
        <taxon>Metazoa</taxon>
        <taxon>Ecdysozoa</taxon>
        <taxon>Arthropoda</taxon>
        <taxon>Chelicerata</taxon>
        <taxon>Arachnida</taxon>
        <taxon>Acari</taxon>
        <taxon>Acariformes</taxon>
        <taxon>Sarcoptiformes</taxon>
        <taxon>Oribatida</taxon>
        <taxon>Brachypylina</taxon>
        <taxon>Oppioidea</taxon>
        <taxon>Oppiidae</taxon>
        <taxon>Oppiella</taxon>
    </lineage>
</organism>
<dbReference type="CDD" id="cd02440">
    <property type="entry name" value="AdoMet_MTases"/>
    <property type="match status" value="1"/>
</dbReference>
<evidence type="ECO:0000313" key="15">
    <source>
        <dbReference type="EMBL" id="CAD7639312.1"/>
    </source>
</evidence>
<name>A0A7R9LFB1_9ACAR</name>
<dbReference type="InterPro" id="IPR036291">
    <property type="entry name" value="NAD(P)-bd_dom_sf"/>
</dbReference>
<evidence type="ECO:0000256" key="10">
    <source>
        <dbReference type="ARBA" id="ARBA00023235"/>
    </source>
</evidence>
<dbReference type="Gene3D" id="3.40.50.150">
    <property type="entry name" value="Vaccinia Virus protein VP39"/>
    <property type="match status" value="2"/>
</dbReference>
<evidence type="ECO:0000259" key="13">
    <source>
        <dbReference type="Pfam" id="PF01370"/>
    </source>
</evidence>
<dbReference type="InterPro" id="IPR025799">
    <property type="entry name" value="Arg_MeTrfase"/>
</dbReference>
<evidence type="ECO:0000256" key="9">
    <source>
        <dbReference type="ARBA" id="ARBA00023002"/>
    </source>
</evidence>
<dbReference type="PROSITE" id="PS51678">
    <property type="entry name" value="SAM_MT_PRMT"/>
    <property type="match status" value="1"/>
</dbReference>
<protein>
    <recommendedName>
        <fullName evidence="4">GDP-L-fucose synthase</fullName>
        <ecNumber evidence="4">1.1.1.271</ecNumber>
    </recommendedName>
    <alternativeName>
        <fullName evidence="11">GDP-4-keto-6-deoxy-D-mannose-3,5-epimerase-4-reductase</fullName>
    </alternativeName>
</protein>
<keyword evidence="5 12" id="KW-0489">Methyltransferase</keyword>
<dbReference type="Proteomes" id="UP000728032">
    <property type="component" value="Unassembled WGS sequence"/>
</dbReference>
<keyword evidence="10" id="KW-0413">Isomerase</keyword>
<reference evidence="15" key="1">
    <citation type="submission" date="2020-11" db="EMBL/GenBank/DDBJ databases">
        <authorList>
            <person name="Tran Van P."/>
        </authorList>
    </citation>
    <scope>NUCLEOTIDE SEQUENCE</scope>
</reference>
<dbReference type="Gene3D" id="3.90.25.10">
    <property type="entry name" value="UDP-galactose 4-epimerase, domain 1"/>
    <property type="match status" value="2"/>
</dbReference>
<evidence type="ECO:0000256" key="8">
    <source>
        <dbReference type="ARBA" id="ARBA00022857"/>
    </source>
</evidence>
<keyword evidence="6 12" id="KW-0808">Transferase</keyword>
<sequence length="952" mass="108454">MSCDSVDEQMYEFWQSLARSAFGDMVNDSDRNKLYFKAIQKTMTHLKTYKEDILGVDIGTGTGLLSMMAVKSGAHRVVACDCFEPIVRCAQSIVQTNGFSDSIQVIHKRSDELTVGSDGCDLERRADVLVAELFDTELIGEGAISTYRHAVQNLLTPEALLVPSRARIYCQLVQSESLFSYNQFRDNIQINDQLMNALKPNEDFIVVTEPEVVFEFEFNNLSTLQPKDRKIIKFKTTRDVSGPLVLFMWWTLDMDFEGEIVLSCAPFWTYNQSSINSETIPWRDHWIQSIYYLSAKNRHFDLKANETIKVEANRDEYSLWFNESDDENYCSDSLGFQCKCGLHLFVSRTRISMISDVSRLKRYNKAIEDIHNSMANDSTNALFIGDSSLVPIIASKYTKIKKVLCLAKNKQTEDFITSYSKSNGCEDKIEIIRDFDQIEDKTVGLVLGEPYFNCSDLPWDHIHIWHLFHNIPSNVLSNDVILMPNKALIKAIPIEFDNLWKINSDVGSDVEGFDLRFYDQLIKSAKAESDASIESHPLWEYPVLVTGGTGLVGRAIESVVNANKEEFDCYSFVFIGSKDADLSDETQTRALFQRVRPNYVIHLAALVGGLFSNLNNNLQFLRKNLSINDNVLLMSHEMNVKKCISCLSTCIFPDKTSYPIDESMIHLGPPHDSNFGYSYAKRMIDVLNKAYHNYNCNDSTGAHKTVFTSVIPTNVFGSYDNFNVDHSHVIPGLIAKAYKAVTEAKQKGAKNAKLVVFGSGEPKRQFIYSIDLAKLIIWVLKSYEEIDPIILSVGEEDEISIREAAQEVVNAFTDDHMKLELEFDRNYSDGQFKKTANNGKLRKYLPDFEFTPIHVGIKETSYEEIDPIILSVGEEDEISIREAAQLIVNAFTDDDMKLELEFDRNYSDGQFKKTANNGKLRKYLPDFQFTPIHVGIKETVEWFRHNYSTARI</sequence>
<evidence type="ECO:0000256" key="2">
    <source>
        <dbReference type="ARBA" id="ARBA00004883"/>
    </source>
</evidence>
<dbReference type="Gene3D" id="3.40.50.720">
    <property type="entry name" value="NAD(P)-binding Rossmann-like Domain"/>
    <property type="match status" value="1"/>
</dbReference>
<comment type="pathway">
    <text evidence="2">Nucleotide-sugar biosynthesis; GDP-L-fucose biosynthesis via de novo pathway; GDP-L-fucose from GDP-alpha-D-mannose: step 2/2.</text>
</comment>
<evidence type="ECO:0000256" key="6">
    <source>
        <dbReference type="ARBA" id="ARBA00022679"/>
    </source>
</evidence>
<dbReference type="GO" id="GO:0042351">
    <property type="term" value="P:'de novo' GDP-L-fucose biosynthetic process"/>
    <property type="evidence" value="ECO:0007669"/>
    <property type="project" value="UniProtKB-UniPathway"/>
</dbReference>
<accession>A0A7R9LFB1</accession>
<dbReference type="Pfam" id="PF22528">
    <property type="entry name" value="PRMT_C"/>
    <property type="match status" value="1"/>
</dbReference>
<dbReference type="GO" id="GO:0050577">
    <property type="term" value="F:GDP-L-fucose synthase activity"/>
    <property type="evidence" value="ECO:0007669"/>
    <property type="project" value="UniProtKB-EC"/>
</dbReference>
<dbReference type="PANTHER" id="PTHR43238">
    <property type="entry name" value="GDP-L-FUCOSE SYNTHASE"/>
    <property type="match status" value="1"/>
</dbReference>
<dbReference type="HAMAP" id="MF_00956">
    <property type="entry name" value="GDP_fucose_synth"/>
    <property type="match status" value="1"/>
</dbReference>
<dbReference type="Pfam" id="PF01370">
    <property type="entry name" value="Epimerase"/>
    <property type="match status" value="1"/>
</dbReference>
<gene>
    <name evidence="15" type="ORF">ONB1V03_LOCUS1913</name>
</gene>
<evidence type="ECO:0000256" key="11">
    <source>
        <dbReference type="ARBA" id="ARBA00032995"/>
    </source>
</evidence>
<evidence type="ECO:0000256" key="7">
    <source>
        <dbReference type="ARBA" id="ARBA00022691"/>
    </source>
</evidence>
<keyword evidence="8" id="KW-0521">NADP</keyword>
<dbReference type="CDD" id="cd05239">
    <property type="entry name" value="GDP_FS_SDR_e"/>
    <property type="match status" value="1"/>
</dbReference>
<dbReference type="UniPathway" id="UPA00128">
    <property type="reaction ID" value="UER00191"/>
</dbReference>
<dbReference type="EMBL" id="CAJPVJ010000394">
    <property type="protein sequence ID" value="CAG2162317.1"/>
    <property type="molecule type" value="Genomic_DNA"/>
</dbReference>